<feature type="transmembrane region" description="Helical" evidence="6">
    <location>
        <begin position="20"/>
        <end position="50"/>
    </location>
</feature>
<evidence type="ECO:0000313" key="8">
    <source>
        <dbReference type="EMBL" id="UWX05162.1"/>
    </source>
</evidence>
<feature type="transmembrane region" description="Helical" evidence="6">
    <location>
        <begin position="57"/>
        <end position="76"/>
    </location>
</feature>
<dbReference type="SUPFAM" id="SSF56281">
    <property type="entry name" value="Metallo-hydrolase/oxidoreductase"/>
    <property type="match status" value="1"/>
</dbReference>
<feature type="transmembrane region" description="Helical" evidence="6">
    <location>
        <begin position="287"/>
        <end position="305"/>
    </location>
</feature>
<dbReference type="InterPro" id="IPR004477">
    <property type="entry name" value="ComEC_N"/>
</dbReference>
<evidence type="ECO:0000256" key="1">
    <source>
        <dbReference type="ARBA" id="ARBA00004651"/>
    </source>
</evidence>
<organism evidence="8 9">
    <name type="scientific">Taurinivorans muris</name>
    <dbReference type="NCBI Taxonomy" id="2787751"/>
    <lineage>
        <taxon>Bacteria</taxon>
        <taxon>Pseudomonadati</taxon>
        <taxon>Thermodesulfobacteriota</taxon>
        <taxon>Desulfovibrionia</taxon>
        <taxon>Desulfovibrionales</taxon>
        <taxon>Desulfovibrionaceae</taxon>
        <taxon>Taurinivorans</taxon>
    </lineage>
</organism>
<dbReference type="NCBIfam" id="TIGR00360">
    <property type="entry name" value="ComEC_N-term"/>
    <property type="match status" value="1"/>
</dbReference>
<dbReference type="PANTHER" id="PTHR30619:SF1">
    <property type="entry name" value="RECOMBINATION PROTEIN 2"/>
    <property type="match status" value="1"/>
</dbReference>
<feature type="transmembrane region" description="Helical" evidence="6">
    <location>
        <begin position="548"/>
        <end position="566"/>
    </location>
</feature>
<dbReference type="InterPro" id="IPR004797">
    <property type="entry name" value="Competence_ComEC/Rec2"/>
</dbReference>
<keyword evidence="5 6" id="KW-0472">Membrane</keyword>
<keyword evidence="2" id="KW-1003">Cell membrane</keyword>
<feature type="domain" description="Metallo-beta-lactamase" evidence="7">
    <location>
        <begin position="581"/>
        <end position="794"/>
    </location>
</feature>
<dbReference type="NCBIfam" id="TIGR00361">
    <property type="entry name" value="ComEC_Rec2"/>
    <property type="match status" value="1"/>
</dbReference>
<evidence type="ECO:0000256" key="2">
    <source>
        <dbReference type="ARBA" id="ARBA00022475"/>
    </source>
</evidence>
<comment type="subcellular location">
    <subcellularLocation>
        <location evidence="1">Cell membrane</location>
        <topology evidence="1">Multi-pass membrane protein</topology>
    </subcellularLocation>
</comment>
<feature type="transmembrane region" description="Helical" evidence="6">
    <location>
        <begin position="359"/>
        <end position="375"/>
    </location>
</feature>
<keyword evidence="3 6" id="KW-0812">Transmembrane</keyword>
<feature type="transmembrane region" description="Helical" evidence="6">
    <location>
        <begin position="458"/>
        <end position="482"/>
    </location>
</feature>
<evidence type="ECO:0000256" key="4">
    <source>
        <dbReference type="ARBA" id="ARBA00022989"/>
    </source>
</evidence>
<dbReference type="InterPro" id="IPR052159">
    <property type="entry name" value="Competence_DNA_uptake"/>
</dbReference>
<dbReference type="Proteomes" id="UP001058120">
    <property type="component" value="Chromosome"/>
</dbReference>
<feature type="transmembrane region" description="Helical" evidence="6">
    <location>
        <begin position="489"/>
        <end position="508"/>
    </location>
</feature>
<feature type="transmembrane region" description="Helical" evidence="6">
    <location>
        <begin position="338"/>
        <end position="354"/>
    </location>
</feature>
<dbReference type="InterPro" id="IPR001279">
    <property type="entry name" value="Metallo-B-lactamas"/>
</dbReference>
<evidence type="ECO:0000256" key="6">
    <source>
        <dbReference type="SAM" id="Phobius"/>
    </source>
</evidence>
<feature type="transmembrane region" description="Helical" evidence="6">
    <location>
        <begin position="381"/>
        <end position="402"/>
    </location>
</feature>
<evidence type="ECO:0000313" key="9">
    <source>
        <dbReference type="Proteomes" id="UP001058120"/>
    </source>
</evidence>
<gene>
    <name evidence="8" type="ORF">JBF11_06725</name>
</gene>
<evidence type="ECO:0000259" key="7">
    <source>
        <dbReference type="SMART" id="SM00849"/>
    </source>
</evidence>
<evidence type="ECO:0000256" key="3">
    <source>
        <dbReference type="ARBA" id="ARBA00022692"/>
    </source>
</evidence>
<protein>
    <submittedName>
        <fullName evidence="8">DNA internalization-related competence protein ComEC/Rec2</fullName>
    </submittedName>
</protein>
<feature type="transmembrane region" description="Helical" evidence="6">
    <location>
        <begin position="422"/>
        <end position="446"/>
    </location>
</feature>
<dbReference type="Pfam" id="PF00753">
    <property type="entry name" value="Lactamase_B"/>
    <property type="match status" value="1"/>
</dbReference>
<reference evidence="8" key="1">
    <citation type="submission" date="2020-12" db="EMBL/GenBank/DDBJ databases">
        <title>Taurinivorans muris gen. nov., sp. nov., fundamental and realized metabolic niche of a ubiquitous sulfidogenic bacterium in the murine intestine.</title>
        <authorList>
            <person name="Ye H."/>
            <person name="Hanson B.T."/>
            <person name="Loy A."/>
        </authorList>
    </citation>
    <scope>NUCLEOTIDE SEQUENCE</scope>
    <source>
        <strain evidence="8">LT0009</strain>
    </source>
</reference>
<dbReference type="InterPro" id="IPR036866">
    <property type="entry name" value="RibonucZ/Hydroxyglut_hydro"/>
</dbReference>
<proteinExistence type="predicted"/>
<dbReference type="PANTHER" id="PTHR30619">
    <property type="entry name" value="DNA INTERNALIZATION/COMPETENCE PROTEIN COMEC/REC2"/>
    <property type="match status" value="1"/>
</dbReference>
<keyword evidence="4 6" id="KW-1133">Transmembrane helix</keyword>
<dbReference type="Gene3D" id="3.60.15.10">
    <property type="entry name" value="Ribonuclease Z/Hydroxyacylglutathione hydrolase-like"/>
    <property type="match status" value="1"/>
</dbReference>
<feature type="transmembrane region" description="Helical" evidence="6">
    <location>
        <begin position="520"/>
        <end position="539"/>
    </location>
</feature>
<dbReference type="CDD" id="cd07731">
    <property type="entry name" value="ComA-like_MBL-fold"/>
    <property type="match status" value="1"/>
</dbReference>
<dbReference type="RefSeq" id="WP_334314728.1">
    <property type="nucleotide sequence ID" value="NZ_CP065938.1"/>
</dbReference>
<keyword evidence="9" id="KW-1185">Reference proteome</keyword>
<dbReference type="EMBL" id="CP065938">
    <property type="protein sequence ID" value="UWX05162.1"/>
    <property type="molecule type" value="Genomic_DNA"/>
</dbReference>
<dbReference type="InterPro" id="IPR035681">
    <property type="entry name" value="ComA-like_MBL"/>
</dbReference>
<name>A0ABY5XZ34_9BACT</name>
<dbReference type="SMART" id="SM00849">
    <property type="entry name" value="Lactamase_B"/>
    <property type="match status" value="1"/>
</dbReference>
<feature type="transmembrane region" description="Helical" evidence="6">
    <location>
        <begin position="317"/>
        <end position="332"/>
    </location>
</feature>
<dbReference type="Pfam" id="PF03772">
    <property type="entry name" value="Competence"/>
    <property type="match status" value="1"/>
</dbReference>
<evidence type="ECO:0000256" key="5">
    <source>
        <dbReference type="ARBA" id="ARBA00023136"/>
    </source>
</evidence>
<sequence>MREDFQKQYQPVTLLFWQYSVLSAVLGIFALVYPFHAVFCFILLTLFIFLQYPDKRFLRILILCVVFAGAYLYAQWREPKQNAESEAYYQTNFNPSEKREFCGKIESVQGLPDGRLRIALSEVHKKTHRICLHNDKKLQGKLIYTCTYDFFAKRPSVGQYLQANAAIRPFHRSLRQYYQFQGAWYGAWNYDYENAVNVQGEGKYWSRQRENLRYGFVSVLFAEAMKKQNTKNNPEKIKTYLNSPQGQAKAILPALLFGDKFYLTQNTLDLFTAHNLSHSLALSGQHLTFAGILACFLIFSISCLYPRCSLHISRPQLSVSLGLVLGFLYCWLGDSPYSLLRAYTMLFFAGIIYVNAKQLTLLDLLFYALAFFIFIQPLSLYFLGVQLSFSCVFVIALLLPFLRFMYDTHFRHGNFYMRKFCFPLFSVFVVSFAVQLAIIPILLLYFGQISWSFFLNAAWLPLLTFWVMPAAFAGFLCSAFPFAQTLLDFACLPVSSFILCLEKLSVFLPDFLISAHGIRPLGLSFIGFYLLIFLLFFSWKKQNPKNDFFLRIAIFCLFMPVFLRFIPLKPYVQISLFEVGHGQAIHLRTNNADMLLDAGGTRSKRFNVGKDIVAKAITQNRFPKLDYIVASHDDYDHINGIAPLLNIFSVKKYAETSIGIEKRSYAKKFLDKELTMRNLPAVKLGRGDFLDLGNGYGLEVLYPPKKPGPWSLEKYTANNSSLVLRLVKDSQGIALFCGDSESPVLEKLAAMHNAKLHSLEADILILPHHGSESSYAEDFYASVNPRYVAVSCGKFDRFNFPSQKIVTYFQKKNIPVLSTADCGNISFLHEEERIFFNRKMVLQEFYSIL</sequence>
<accession>A0ABY5XZ34</accession>